<dbReference type="Proteomes" id="UP000677611">
    <property type="component" value="Unassembled WGS sequence"/>
</dbReference>
<evidence type="ECO:0000256" key="6">
    <source>
        <dbReference type="SAM" id="MobiDB-lite"/>
    </source>
</evidence>
<dbReference type="CDD" id="cd04843">
    <property type="entry name" value="Peptidases_S8_11"/>
    <property type="match status" value="1"/>
</dbReference>
<keyword evidence="10" id="KW-1185">Reference proteome</keyword>
<dbReference type="Pfam" id="PF00082">
    <property type="entry name" value="Peptidase_S8"/>
    <property type="match status" value="1"/>
</dbReference>
<feature type="compositionally biased region" description="Basic and acidic residues" evidence="6">
    <location>
        <begin position="503"/>
        <end position="512"/>
    </location>
</feature>
<dbReference type="EMBL" id="JAGDQJ010000057">
    <property type="protein sequence ID" value="MBO1628541.1"/>
    <property type="molecule type" value="Genomic_DNA"/>
</dbReference>
<reference evidence="9 10" key="1">
    <citation type="submission" date="2021-03" db="EMBL/GenBank/DDBJ databases">
        <title>Identification of novel Bacillus strains.</title>
        <authorList>
            <person name="Xiao Z."/>
            <person name="Li Y."/>
            <person name="Shen J."/>
        </authorList>
    </citation>
    <scope>NUCLEOTIDE SEQUENCE [LARGE SCALE GENOMIC DNA]</scope>
    <source>
        <strain evidence="9 10">SY8</strain>
    </source>
</reference>
<feature type="compositionally biased region" description="Polar residues" evidence="6">
    <location>
        <begin position="465"/>
        <end position="475"/>
    </location>
</feature>
<proteinExistence type="inferred from homology"/>
<comment type="caution">
    <text evidence="5">Lacks conserved residue(s) required for the propagation of feature annotation.</text>
</comment>
<dbReference type="SUPFAM" id="SSF52743">
    <property type="entry name" value="Subtilisin-like"/>
    <property type="match status" value="1"/>
</dbReference>
<comment type="caution">
    <text evidence="9">The sequence shown here is derived from an EMBL/GenBank/DDBJ whole genome shotgun (WGS) entry which is preliminary data.</text>
</comment>
<organism evidence="9 10">
    <name type="scientific">Bacillus arachidis</name>
    <dbReference type="NCBI Taxonomy" id="2819290"/>
    <lineage>
        <taxon>Bacteria</taxon>
        <taxon>Bacillati</taxon>
        <taxon>Bacillota</taxon>
        <taxon>Bacilli</taxon>
        <taxon>Bacillales</taxon>
        <taxon>Bacillaceae</taxon>
        <taxon>Bacillus</taxon>
    </lineage>
</organism>
<dbReference type="Gene3D" id="3.40.50.200">
    <property type="entry name" value="Peptidase S8/S53 domain"/>
    <property type="match status" value="1"/>
</dbReference>
<protein>
    <submittedName>
        <fullName evidence="9">S8 family serine peptidase</fullName>
    </submittedName>
</protein>
<evidence type="ECO:0000256" key="5">
    <source>
        <dbReference type="PROSITE-ProRule" id="PRU01240"/>
    </source>
</evidence>
<evidence type="ECO:0000259" key="8">
    <source>
        <dbReference type="Pfam" id="PF04151"/>
    </source>
</evidence>
<evidence type="ECO:0000259" key="7">
    <source>
        <dbReference type="Pfam" id="PF00082"/>
    </source>
</evidence>
<dbReference type="PANTHER" id="PTHR43806">
    <property type="entry name" value="PEPTIDASE S8"/>
    <property type="match status" value="1"/>
</dbReference>
<evidence type="ECO:0000256" key="4">
    <source>
        <dbReference type="ARBA" id="ARBA00022825"/>
    </source>
</evidence>
<feature type="domain" description="Peptidase S8/S53" evidence="7">
    <location>
        <begin position="236"/>
        <end position="468"/>
    </location>
</feature>
<feature type="region of interest" description="Disordered" evidence="6">
    <location>
        <begin position="457"/>
        <end position="478"/>
    </location>
</feature>
<dbReference type="InterPro" id="IPR015500">
    <property type="entry name" value="Peptidase_S8_subtilisin-rel"/>
</dbReference>
<feature type="region of interest" description="Disordered" evidence="6">
    <location>
        <begin position="499"/>
        <end position="521"/>
    </location>
</feature>
<dbReference type="PROSITE" id="PS00138">
    <property type="entry name" value="SUBTILASE_SER"/>
    <property type="match status" value="1"/>
</dbReference>
<dbReference type="RefSeq" id="WP_208019544.1">
    <property type="nucleotide sequence ID" value="NZ_JAGDQJ010000057.1"/>
</dbReference>
<keyword evidence="2" id="KW-0645">Protease</keyword>
<evidence type="ECO:0000313" key="10">
    <source>
        <dbReference type="Proteomes" id="UP000677611"/>
    </source>
</evidence>
<name>A0ABS3P5S3_9BACI</name>
<keyword evidence="4" id="KW-0720">Serine protease</keyword>
<dbReference type="Gene3D" id="2.60.120.380">
    <property type="match status" value="1"/>
</dbReference>
<evidence type="ECO:0000256" key="3">
    <source>
        <dbReference type="ARBA" id="ARBA00022801"/>
    </source>
</evidence>
<dbReference type="InterPro" id="IPR036852">
    <property type="entry name" value="Peptidase_S8/S53_dom_sf"/>
</dbReference>
<comment type="similarity">
    <text evidence="1 5">Belongs to the peptidase S8 family.</text>
</comment>
<dbReference type="InterPro" id="IPR000209">
    <property type="entry name" value="Peptidase_S8/S53_dom"/>
</dbReference>
<sequence>MKILKGMLVSTIAITAFTGLGKTSHIVSAASNNSVVQQKAANVEKQEEKQIIVKFKNKINLPYEDGIEKRIKQEKNDIVLEKFFSEFPDLTLTRLFTSVSPDEIQSLNKSAKTNNNTSSSNLLNYYVIQVSKHVQAEVLVGKLKQSSLIEDVYIKEPENVKPPEVQMPNLFLNPYDDPRFENQGYLKEAPYGINAPYAWGIKGGNGKGITFADMEYGWLLNHEDLEKQNIELISGRNTEAHVGHGTSVLGIVSAEDNQIGNIGIAPKATVKVVSQIRDDGSNNKADAILSAVNHLNAGDVLLLEAQSSYEGYRDKYLPVEVQPDVFDAIRTGTDKGIVIIEAGANGWNDLDEFKNKDGKKVLNRNSKDFKDSGAIMVGAALSTVPHGRSWFSNYGSRIDVYGWGQNVDTTSADPNNSAKNLYTSSFSGTSSASPIIAGAAVSIQSIAKEHLGHPYKPSELRDILNNPNTGTQSGEPSYDRIGILPDLKAILLKLGFQSNGEDSASKNPREQEPNNQHIQANPLNFNTTIEGNLNDNDNVDIYTFTVNSPQNINISVVNEKQIGMTWTLYHESDLENMVAYGQNKSNVITGEYNAKPGKYYLHVYKYENKNGSYLLNVK</sequence>
<accession>A0ABS3P5S3</accession>
<keyword evidence="3" id="KW-0378">Hydrolase</keyword>
<dbReference type="InterPro" id="IPR023828">
    <property type="entry name" value="Peptidase_S8_Ser-AS"/>
</dbReference>
<feature type="domain" description="Peptidase C-terminal archaeal/bacterial" evidence="8">
    <location>
        <begin position="539"/>
        <end position="605"/>
    </location>
</feature>
<evidence type="ECO:0000256" key="1">
    <source>
        <dbReference type="ARBA" id="ARBA00011073"/>
    </source>
</evidence>
<dbReference type="InterPro" id="IPR050131">
    <property type="entry name" value="Peptidase_S8_subtilisin-like"/>
</dbReference>
<gene>
    <name evidence="9" type="ORF">J4P90_25835</name>
</gene>
<evidence type="ECO:0000256" key="2">
    <source>
        <dbReference type="ARBA" id="ARBA00022670"/>
    </source>
</evidence>
<dbReference type="PROSITE" id="PS51892">
    <property type="entry name" value="SUBTILASE"/>
    <property type="match status" value="1"/>
</dbReference>
<dbReference type="InterPro" id="IPR007280">
    <property type="entry name" value="Peptidase_C_arc/bac"/>
</dbReference>
<dbReference type="SUPFAM" id="SSF89260">
    <property type="entry name" value="Collagen-binding domain"/>
    <property type="match status" value="1"/>
</dbReference>
<dbReference type="PRINTS" id="PR00723">
    <property type="entry name" value="SUBTILISIN"/>
</dbReference>
<evidence type="ECO:0000313" key="9">
    <source>
        <dbReference type="EMBL" id="MBO1628541.1"/>
    </source>
</evidence>
<dbReference type="Pfam" id="PF04151">
    <property type="entry name" value="PPC"/>
    <property type="match status" value="1"/>
</dbReference>
<dbReference type="InterPro" id="IPR034073">
    <property type="entry name" value="Subtilisin_DY-like_dom"/>
</dbReference>
<dbReference type="PANTHER" id="PTHR43806:SF11">
    <property type="entry name" value="CEREVISIN-RELATED"/>
    <property type="match status" value="1"/>
</dbReference>